<sequence>MKEFNQRYTAKGRASHRSLILSQRTTAPGHDTPILFQESCLGLTGNQERIVLRRYFEQFSPDNAHWVEYVHSIPVADLVHWIMRHGQLHIECSDNAPPAHKESH</sequence>
<accession>A0A5E7NM69</accession>
<reference evidence="1 2" key="1">
    <citation type="submission" date="2019-09" db="EMBL/GenBank/DDBJ databases">
        <authorList>
            <person name="Chandra G."/>
            <person name="Truman W A."/>
        </authorList>
    </citation>
    <scope>NUCLEOTIDE SEQUENCE [LARGE SCALE GENOMIC DNA]</scope>
    <source>
        <strain evidence="1">PS896</strain>
    </source>
</reference>
<evidence type="ECO:0000313" key="1">
    <source>
        <dbReference type="EMBL" id="VVP38009.1"/>
    </source>
</evidence>
<protein>
    <submittedName>
        <fullName evidence="1">Uncharacterized protein</fullName>
    </submittedName>
</protein>
<dbReference type="EMBL" id="CABVIN010000007">
    <property type="protein sequence ID" value="VVP38009.1"/>
    <property type="molecule type" value="Genomic_DNA"/>
</dbReference>
<evidence type="ECO:0000313" key="2">
    <source>
        <dbReference type="Proteomes" id="UP000377224"/>
    </source>
</evidence>
<dbReference type="AlphaFoldDB" id="A0A5E7NM69"/>
<dbReference type="Proteomes" id="UP000377224">
    <property type="component" value="Unassembled WGS sequence"/>
</dbReference>
<dbReference type="RefSeq" id="WP_150648446.1">
    <property type="nucleotide sequence ID" value="NZ_CABVIN010000007.1"/>
</dbReference>
<gene>
    <name evidence="1" type="ORF">PS896_04704</name>
</gene>
<proteinExistence type="predicted"/>
<organism evidence="1 2">
    <name type="scientific">Pseudomonas fluorescens</name>
    <dbReference type="NCBI Taxonomy" id="294"/>
    <lineage>
        <taxon>Bacteria</taxon>
        <taxon>Pseudomonadati</taxon>
        <taxon>Pseudomonadota</taxon>
        <taxon>Gammaproteobacteria</taxon>
        <taxon>Pseudomonadales</taxon>
        <taxon>Pseudomonadaceae</taxon>
        <taxon>Pseudomonas</taxon>
    </lineage>
</organism>
<name>A0A5E7NM69_PSEFL</name>